<reference evidence="3 4" key="1">
    <citation type="submission" date="2017-12" db="EMBL/GenBank/DDBJ databases">
        <title>Characterization of six clinical isolates of Enterochimera gen. nov., a novel genus of the Yersiniaciae family and the three species Enterochimera arupensis sp. nov., Enterochimera coloradensis sp. nov, and Enterochimera californica sp. nov.</title>
        <authorList>
            <person name="Rossi A."/>
            <person name="Fisher M."/>
        </authorList>
    </citation>
    <scope>NUCLEOTIDE SEQUENCE [LARGE SCALE GENOMIC DNA]</scope>
    <source>
        <strain evidence="4">2016-Iso4</strain>
    </source>
</reference>
<keyword evidence="4" id="KW-1185">Reference proteome</keyword>
<dbReference type="SUPFAM" id="SSF143011">
    <property type="entry name" value="RelE-like"/>
    <property type="match status" value="1"/>
</dbReference>
<dbReference type="Pfam" id="PF05016">
    <property type="entry name" value="ParE_toxin"/>
    <property type="match status" value="1"/>
</dbReference>
<dbReference type="NCBIfam" id="TIGR02385">
    <property type="entry name" value="RelE_StbE"/>
    <property type="match status" value="1"/>
</dbReference>
<dbReference type="Proteomes" id="UP000234503">
    <property type="component" value="Unassembled WGS sequence"/>
</dbReference>
<evidence type="ECO:0000313" key="3">
    <source>
        <dbReference type="EMBL" id="PLR36028.1"/>
    </source>
</evidence>
<dbReference type="OrthoDB" id="9801234at2"/>
<dbReference type="RefSeq" id="WP_101824198.1">
    <property type="nucleotide sequence ID" value="NZ_PJZH01000007.1"/>
</dbReference>
<dbReference type="InterPro" id="IPR007712">
    <property type="entry name" value="RelE/ParE_toxin"/>
</dbReference>
<evidence type="ECO:0000256" key="1">
    <source>
        <dbReference type="ARBA" id="ARBA00006226"/>
    </source>
</evidence>
<comment type="caution">
    <text evidence="3">The sequence shown here is derived from an EMBL/GenBank/DDBJ whole genome shotgun (WGS) entry which is preliminary data.</text>
</comment>
<dbReference type="PANTHER" id="PTHR35601">
    <property type="entry name" value="TOXIN RELE"/>
    <property type="match status" value="1"/>
</dbReference>
<protein>
    <submittedName>
        <fullName evidence="3">Type II toxin-antitoxin system mRNA interferase toxin, RelE/StbE family</fullName>
    </submittedName>
</protein>
<keyword evidence="2" id="KW-1277">Toxin-antitoxin system</keyword>
<dbReference type="Gene3D" id="3.30.2310.20">
    <property type="entry name" value="RelE-like"/>
    <property type="match status" value="1"/>
</dbReference>
<organism evidence="3 4">
    <name type="scientific">Chimaeribacter coloradensis</name>
    <dbReference type="NCBI Taxonomy" id="2060068"/>
    <lineage>
        <taxon>Bacteria</taxon>
        <taxon>Pseudomonadati</taxon>
        <taxon>Pseudomonadota</taxon>
        <taxon>Gammaproteobacteria</taxon>
        <taxon>Enterobacterales</taxon>
        <taxon>Yersiniaceae</taxon>
        <taxon>Chimaeribacter</taxon>
    </lineage>
</organism>
<dbReference type="PANTHER" id="PTHR35601:SF1">
    <property type="entry name" value="TOXIN RELE"/>
    <property type="match status" value="1"/>
</dbReference>
<evidence type="ECO:0000313" key="4">
    <source>
        <dbReference type="Proteomes" id="UP000234503"/>
    </source>
</evidence>
<sequence length="127" mass="14753">MQQPKKEFRTRLTFKKSAKKEWDNLGSTLREKFKKLLRKRAASREALTPKKHQLSGVDRCYKIKLKQDGYRLVYQVTENKAGDITVTVTVITVDRREDVYEGLKAKLGSLDALFESPLFATQEEEDE</sequence>
<name>A0A2N5E4W3_9GAMM</name>
<dbReference type="InterPro" id="IPR035093">
    <property type="entry name" value="RelE/ParE_toxin_dom_sf"/>
</dbReference>
<dbReference type="AlphaFoldDB" id="A0A2N5E4W3"/>
<dbReference type="EMBL" id="PJZH01000007">
    <property type="protein sequence ID" value="PLR36028.1"/>
    <property type="molecule type" value="Genomic_DNA"/>
</dbReference>
<evidence type="ECO:0000256" key="2">
    <source>
        <dbReference type="ARBA" id="ARBA00022649"/>
    </source>
</evidence>
<proteinExistence type="inferred from homology"/>
<gene>
    <name evidence="3" type="ORF">CYR32_09745</name>
</gene>
<comment type="similarity">
    <text evidence="1">Belongs to the RelE toxin family.</text>
</comment>
<accession>A0A2N5E4W3</accession>